<dbReference type="RefSeq" id="WP_136935891.1">
    <property type="nucleotide sequence ID" value="NZ_SSMQ01000105.1"/>
</dbReference>
<protein>
    <submittedName>
        <fullName evidence="1">Uncharacterized protein</fullName>
    </submittedName>
</protein>
<sequence length="82" mass="8587">MLQGLKAQSDNHGFPCPCCNFKIKATIEQILTGSSIFCAGCGLQLDIDRQGSAPAIEALQTLNEAVAQAEAQVAKAKKPGAR</sequence>
<reference evidence="1 2" key="1">
    <citation type="submission" date="2019-04" db="EMBL/GenBank/DDBJ databases">
        <authorList>
            <person name="Li Y."/>
            <person name="Wang J."/>
        </authorList>
    </citation>
    <scope>NUCLEOTIDE SEQUENCE [LARGE SCALE GENOMIC DNA]</scope>
    <source>
        <strain evidence="1 2">DSM 14668</strain>
    </source>
</reference>
<comment type="caution">
    <text evidence="1">The sequence shown here is derived from an EMBL/GenBank/DDBJ whole genome shotgun (WGS) entry which is preliminary data.</text>
</comment>
<dbReference type="EMBL" id="SSMQ01000105">
    <property type="protein sequence ID" value="TKC94676.1"/>
    <property type="molecule type" value="Genomic_DNA"/>
</dbReference>
<dbReference type="Proteomes" id="UP000309215">
    <property type="component" value="Unassembled WGS sequence"/>
</dbReference>
<organism evidence="1 2">
    <name type="scientific">Polyangium fumosum</name>
    <dbReference type="NCBI Taxonomy" id="889272"/>
    <lineage>
        <taxon>Bacteria</taxon>
        <taxon>Pseudomonadati</taxon>
        <taxon>Myxococcota</taxon>
        <taxon>Polyangia</taxon>
        <taxon>Polyangiales</taxon>
        <taxon>Polyangiaceae</taxon>
        <taxon>Polyangium</taxon>
    </lineage>
</organism>
<proteinExistence type="predicted"/>
<keyword evidence="2" id="KW-1185">Reference proteome</keyword>
<name>A0A4U1IL99_9BACT</name>
<dbReference type="AlphaFoldDB" id="A0A4U1IL99"/>
<evidence type="ECO:0000313" key="2">
    <source>
        <dbReference type="Proteomes" id="UP000309215"/>
    </source>
</evidence>
<evidence type="ECO:0000313" key="1">
    <source>
        <dbReference type="EMBL" id="TKC94676.1"/>
    </source>
</evidence>
<accession>A0A4U1IL99</accession>
<dbReference type="OrthoDB" id="1095227at2"/>
<gene>
    <name evidence="1" type="ORF">E8A74_47880</name>
</gene>